<evidence type="ECO:0000256" key="2">
    <source>
        <dbReference type="ARBA" id="ARBA00023125"/>
    </source>
</evidence>
<dbReference type="GO" id="GO:0003700">
    <property type="term" value="F:DNA-binding transcription factor activity"/>
    <property type="evidence" value="ECO:0007669"/>
    <property type="project" value="InterPro"/>
</dbReference>
<evidence type="ECO:0000313" key="6">
    <source>
        <dbReference type="Proteomes" id="UP000076927"/>
    </source>
</evidence>
<dbReference type="Proteomes" id="UP000076927">
    <property type="component" value="Chromosome"/>
</dbReference>
<dbReference type="Gene3D" id="1.10.10.10">
    <property type="entry name" value="Winged helix-like DNA-binding domain superfamily/Winged helix DNA-binding domain"/>
    <property type="match status" value="1"/>
</dbReference>
<dbReference type="OrthoDB" id="9801546at2"/>
<evidence type="ECO:0000256" key="1">
    <source>
        <dbReference type="ARBA" id="ARBA00023015"/>
    </source>
</evidence>
<dbReference type="SUPFAM" id="SSF46785">
    <property type="entry name" value="Winged helix' DNA-binding domain"/>
    <property type="match status" value="1"/>
</dbReference>
<dbReference type="PROSITE" id="PS50949">
    <property type="entry name" value="HTH_GNTR"/>
    <property type="match status" value="1"/>
</dbReference>
<dbReference type="Pfam" id="PF00392">
    <property type="entry name" value="GntR"/>
    <property type="match status" value="1"/>
</dbReference>
<name>A0A172TFL4_9BACL</name>
<dbReference type="AlphaFoldDB" id="A0A172TFL4"/>
<evidence type="ECO:0000259" key="4">
    <source>
        <dbReference type="PROSITE" id="PS50949"/>
    </source>
</evidence>
<dbReference type="InterPro" id="IPR000524">
    <property type="entry name" value="Tscrpt_reg_HTH_GntR"/>
</dbReference>
<dbReference type="InterPro" id="IPR036388">
    <property type="entry name" value="WH-like_DNA-bd_sf"/>
</dbReference>
<dbReference type="PATRIC" id="fig|1178515.4.peg.921"/>
<evidence type="ECO:0000256" key="3">
    <source>
        <dbReference type="ARBA" id="ARBA00023163"/>
    </source>
</evidence>
<dbReference type="STRING" id="1178515.SY83_04575"/>
<proteinExistence type="predicted"/>
<feature type="domain" description="HTH gntR-type" evidence="4">
    <location>
        <begin position="11"/>
        <end position="79"/>
    </location>
</feature>
<dbReference type="RefSeq" id="WP_068604668.1">
    <property type="nucleotide sequence ID" value="NZ_CP011388.1"/>
</dbReference>
<gene>
    <name evidence="5" type="ORF">SY83_04575</name>
</gene>
<dbReference type="EMBL" id="CP011388">
    <property type="protein sequence ID" value="ANE45694.1"/>
    <property type="molecule type" value="Genomic_DNA"/>
</dbReference>
<dbReference type="InterPro" id="IPR036390">
    <property type="entry name" value="WH_DNA-bd_sf"/>
</dbReference>
<sequence>MYLQLNLQSEVPIYTQILHQIMEGIARKELKPGEPLPSVRSLASDIGVNLHTVNKAYNLLKQGGYVQVHRKSGVIVNPDPIPAATEEDLERIQAELRPLISEAICKGLSEDDFEKLYRAVYRDILN</sequence>
<keyword evidence="2" id="KW-0238">DNA-binding</keyword>
<dbReference type="GO" id="GO:0003677">
    <property type="term" value="F:DNA binding"/>
    <property type="evidence" value="ECO:0007669"/>
    <property type="project" value="UniProtKB-KW"/>
</dbReference>
<dbReference type="CDD" id="cd07377">
    <property type="entry name" value="WHTH_GntR"/>
    <property type="match status" value="1"/>
</dbReference>
<evidence type="ECO:0000313" key="5">
    <source>
        <dbReference type="EMBL" id="ANE45694.1"/>
    </source>
</evidence>
<reference evidence="5 6" key="1">
    <citation type="submission" date="2015-01" db="EMBL/GenBank/DDBJ databases">
        <title>Paenibacillus swuensis/DY6/whole genome sequencing.</title>
        <authorList>
            <person name="Kim M.K."/>
            <person name="Srinivasan S."/>
            <person name="Lee J.-J."/>
        </authorList>
    </citation>
    <scope>NUCLEOTIDE SEQUENCE [LARGE SCALE GENOMIC DNA]</scope>
    <source>
        <strain evidence="5 6">DY6</strain>
    </source>
</reference>
<dbReference type="PANTHER" id="PTHR38445">
    <property type="entry name" value="HTH-TYPE TRANSCRIPTIONAL REPRESSOR YTRA"/>
    <property type="match status" value="1"/>
</dbReference>
<keyword evidence="1" id="KW-0805">Transcription regulation</keyword>
<protein>
    <submittedName>
        <fullName evidence="5">GntR family transcriptional regulator</fullName>
    </submittedName>
</protein>
<keyword evidence="6" id="KW-1185">Reference proteome</keyword>
<keyword evidence="3" id="KW-0804">Transcription</keyword>
<dbReference type="SMART" id="SM00345">
    <property type="entry name" value="HTH_GNTR"/>
    <property type="match status" value="1"/>
</dbReference>
<organism evidence="5 6">
    <name type="scientific">Paenibacillus swuensis</name>
    <dbReference type="NCBI Taxonomy" id="1178515"/>
    <lineage>
        <taxon>Bacteria</taxon>
        <taxon>Bacillati</taxon>
        <taxon>Bacillota</taxon>
        <taxon>Bacilli</taxon>
        <taxon>Bacillales</taxon>
        <taxon>Paenibacillaceae</taxon>
        <taxon>Paenibacillus</taxon>
    </lineage>
</organism>
<dbReference type="PANTHER" id="PTHR38445:SF12">
    <property type="entry name" value="GNTR-FAMILY TRANSCRIPTIONAL REGULATOR"/>
    <property type="match status" value="1"/>
</dbReference>
<accession>A0A172TFL4</accession>
<dbReference type="KEGG" id="pswu:SY83_04575"/>